<comment type="caution">
    <text evidence="2">The sequence shown here is derived from an EMBL/GenBank/DDBJ whole genome shotgun (WGS) entry which is preliminary data.</text>
</comment>
<feature type="signal peptide" evidence="1">
    <location>
        <begin position="1"/>
        <end position="18"/>
    </location>
</feature>
<keyword evidence="3" id="KW-1185">Reference proteome</keyword>
<evidence type="ECO:0000313" key="3">
    <source>
        <dbReference type="Proteomes" id="UP001152562"/>
    </source>
</evidence>
<feature type="chain" id="PRO_5040299796" evidence="1">
    <location>
        <begin position="19"/>
        <end position="111"/>
    </location>
</feature>
<proteinExistence type="predicted"/>
<evidence type="ECO:0000313" key="2">
    <source>
        <dbReference type="EMBL" id="CAH4036655.1"/>
    </source>
</evidence>
<reference evidence="2" key="1">
    <citation type="submission" date="2022-05" db="EMBL/GenBank/DDBJ databases">
        <authorList>
            <person name="Okamura Y."/>
        </authorList>
    </citation>
    <scope>NUCLEOTIDE SEQUENCE</scope>
</reference>
<name>A0A9P0XJE3_PIEBR</name>
<evidence type="ECO:0000256" key="1">
    <source>
        <dbReference type="SAM" id="SignalP"/>
    </source>
</evidence>
<sequence length="111" mass="12734">MMARALIILLACVLACESSEFDEMKNFLTKMEGQYDDMFPVISGELSPLVPCDNCRQKRSIVVDPRNNFYDKWISGKIKSNSMARNKCPGDTIRYFRVCMPIKKLLALRGF</sequence>
<protein>
    <submittedName>
        <fullName evidence="2">Uncharacterized protein</fullName>
    </submittedName>
</protein>
<keyword evidence="1" id="KW-0732">Signal</keyword>
<gene>
    <name evidence="2" type="ORF">PIBRA_LOCUS12425</name>
</gene>
<accession>A0A9P0XJE3</accession>
<organism evidence="2 3">
    <name type="scientific">Pieris brassicae</name>
    <name type="common">White butterfly</name>
    <name type="synonym">Large white butterfly</name>
    <dbReference type="NCBI Taxonomy" id="7116"/>
    <lineage>
        <taxon>Eukaryota</taxon>
        <taxon>Metazoa</taxon>
        <taxon>Ecdysozoa</taxon>
        <taxon>Arthropoda</taxon>
        <taxon>Hexapoda</taxon>
        <taxon>Insecta</taxon>
        <taxon>Pterygota</taxon>
        <taxon>Neoptera</taxon>
        <taxon>Endopterygota</taxon>
        <taxon>Lepidoptera</taxon>
        <taxon>Glossata</taxon>
        <taxon>Ditrysia</taxon>
        <taxon>Papilionoidea</taxon>
        <taxon>Pieridae</taxon>
        <taxon>Pierinae</taxon>
        <taxon>Pieris</taxon>
    </lineage>
</organism>
<dbReference type="EMBL" id="CALOZG010000075">
    <property type="protein sequence ID" value="CAH4036655.1"/>
    <property type="molecule type" value="Genomic_DNA"/>
</dbReference>
<dbReference type="AlphaFoldDB" id="A0A9P0XJE3"/>
<dbReference type="Proteomes" id="UP001152562">
    <property type="component" value="Unassembled WGS sequence"/>
</dbReference>